<dbReference type="eggNOG" id="COG1669">
    <property type="taxonomic scope" value="Bacteria"/>
</dbReference>
<dbReference type="EMBL" id="CP001034">
    <property type="protein sequence ID" value="ACB86125.1"/>
    <property type="molecule type" value="Genomic_DNA"/>
</dbReference>
<keyword evidence="3" id="KW-1185">Reference proteome</keyword>
<dbReference type="CDD" id="cd05403">
    <property type="entry name" value="NT_KNTase_like"/>
    <property type="match status" value="1"/>
</dbReference>
<dbReference type="Proteomes" id="UP000001683">
    <property type="component" value="Chromosome"/>
</dbReference>
<dbReference type="HOGENOM" id="CLU_130257_1_2_9"/>
<sequence length="141" mass="16997">MEVKKICEILSDYFSKEEKVACVYLFGSTVNDDVKKNNDIDVAILFEENCSSFNRFDKRLEYASKLEDIFQKEVDVVNLESCDLYFIRQVMLNNILVLEKNRDRRVSFEVKQRKLFFDMKHLYDRYYDQMLKRLERGEEDG</sequence>
<dbReference type="PANTHER" id="PTHR43852">
    <property type="entry name" value="NUCLEOTIDYLTRANSFERASE"/>
    <property type="match status" value="1"/>
</dbReference>
<gene>
    <name evidence="2" type="ordered locus">Nther_2567</name>
</gene>
<reference evidence="2 3" key="1">
    <citation type="submission" date="2008-04" db="EMBL/GenBank/DDBJ databases">
        <title>Complete sequence of chromosome of Natranaerobius thermophilus JW/NM-WN-LF.</title>
        <authorList>
            <consortium name="US DOE Joint Genome Institute"/>
            <person name="Copeland A."/>
            <person name="Lucas S."/>
            <person name="Lapidus A."/>
            <person name="Glavina del Rio T."/>
            <person name="Dalin E."/>
            <person name="Tice H."/>
            <person name="Bruce D."/>
            <person name="Goodwin L."/>
            <person name="Pitluck S."/>
            <person name="Chertkov O."/>
            <person name="Brettin T."/>
            <person name="Detter J.C."/>
            <person name="Han C."/>
            <person name="Kuske C.R."/>
            <person name="Schmutz J."/>
            <person name="Larimer F."/>
            <person name="Land M."/>
            <person name="Hauser L."/>
            <person name="Kyrpides N."/>
            <person name="Lykidis A."/>
            <person name="Mesbah N.M."/>
            <person name="Wiegel J."/>
        </authorList>
    </citation>
    <scope>NUCLEOTIDE SEQUENCE [LARGE SCALE GENOMIC DNA]</scope>
    <source>
        <strain evidence="3">ATCC BAA-1301 / DSM 18059 / JW/NM-WN-LF</strain>
    </source>
</reference>
<name>B2A1S8_NATTJ</name>
<dbReference type="InterPro" id="IPR041633">
    <property type="entry name" value="Polbeta"/>
</dbReference>
<evidence type="ECO:0000259" key="1">
    <source>
        <dbReference type="Pfam" id="PF18765"/>
    </source>
</evidence>
<dbReference type="InterPro" id="IPR043519">
    <property type="entry name" value="NT_sf"/>
</dbReference>
<dbReference type="PANTHER" id="PTHR43852:SF3">
    <property type="entry name" value="NUCLEOTIDYLTRANSFERASE"/>
    <property type="match status" value="1"/>
</dbReference>
<feature type="domain" description="Polymerase beta nucleotidyltransferase" evidence="1">
    <location>
        <begin position="10"/>
        <end position="102"/>
    </location>
</feature>
<dbReference type="RefSeq" id="WP_012448967.1">
    <property type="nucleotide sequence ID" value="NC_010718.1"/>
</dbReference>
<dbReference type="Pfam" id="PF18765">
    <property type="entry name" value="Polbeta"/>
    <property type="match status" value="1"/>
</dbReference>
<dbReference type="InterPro" id="IPR052930">
    <property type="entry name" value="TA_antitoxin_MntA"/>
</dbReference>
<dbReference type="Gene3D" id="3.30.460.10">
    <property type="entry name" value="Beta Polymerase, domain 2"/>
    <property type="match status" value="1"/>
</dbReference>
<dbReference type="OrthoDB" id="9809668at2"/>
<organism evidence="2 3">
    <name type="scientific">Natranaerobius thermophilus (strain ATCC BAA-1301 / DSM 18059 / JW/NM-WN-LF)</name>
    <dbReference type="NCBI Taxonomy" id="457570"/>
    <lineage>
        <taxon>Bacteria</taxon>
        <taxon>Bacillati</taxon>
        <taxon>Bacillota</taxon>
        <taxon>Clostridia</taxon>
        <taxon>Natranaerobiales</taxon>
        <taxon>Natranaerobiaceae</taxon>
        <taxon>Natranaerobius</taxon>
    </lineage>
</organism>
<dbReference type="KEGG" id="nth:Nther_2567"/>
<dbReference type="InParanoid" id="B2A1S8"/>
<proteinExistence type="predicted"/>
<accession>B2A1S8</accession>
<dbReference type="AlphaFoldDB" id="B2A1S8"/>
<evidence type="ECO:0000313" key="3">
    <source>
        <dbReference type="Proteomes" id="UP000001683"/>
    </source>
</evidence>
<protein>
    <submittedName>
        <fullName evidence="2">DNA polymerase beta domain protein region</fullName>
    </submittedName>
</protein>
<dbReference type="STRING" id="457570.Nther_2567"/>
<evidence type="ECO:0000313" key="2">
    <source>
        <dbReference type="EMBL" id="ACB86125.1"/>
    </source>
</evidence>
<dbReference type="SUPFAM" id="SSF81301">
    <property type="entry name" value="Nucleotidyltransferase"/>
    <property type="match status" value="1"/>
</dbReference>
<dbReference type="NCBIfam" id="NF047752">
    <property type="entry name" value="MntA_antitoxin"/>
    <property type="match status" value="1"/>
</dbReference>
<reference evidence="2 3" key="2">
    <citation type="journal article" date="2011" name="J. Bacteriol.">
        <title>Complete genome sequence of the anaerobic, halophilic alkalithermophile Natranaerobius thermophilus JW/NM-WN-LF.</title>
        <authorList>
            <person name="Zhao B."/>
            <person name="Mesbah N.M."/>
            <person name="Dalin E."/>
            <person name="Goodwin L."/>
            <person name="Nolan M."/>
            <person name="Pitluck S."/>
            <person name="Chertkov O."/>
            <person name="Brettin T.S."/>
            <person name="Han J."/>
            <person name="Larimer F.W."/>
            <person name="Land M.L."/>
            <person name="Hauser L."/>
            <person name="Kyrpides N."/>
            <person name="Wiegel J."/>
        </authorList>
    </citation>
    <scope>NUCLEOTIDE SEQUENCE [LARGE SCALE GENOMIC DNA]</scope>
    <source>
        <strain evidence="3">ATCC BAA-1301 / DSM 18059 / JW/NM-WN-LF</strain>
    </source>
</reference>